<reference evidence="2 3" key="1">
    <citation type="submission" date="2019-02" db="EMBL/GenBank/DDBJ databases">
        <title>Deep-cultivation of Planctomycetes and their phenomic and genomic characterization uncovers novel biology.</title>
        <authorList>
            <person name="Wiegand S."/>
            <person name="Jogler M."/>
            <person name="Boedeker C."/>
            <person name="Pinto D."/>
            <person name="Vollmers J."/>
            <person name="Rivas-Marin E."/>
            <person name="Kohn T."/>
            <person name="Peeters S.H."/>
            <person name="Heuer A."/>
            <person name="Rast P."/>
            <person name="Oberbeckmann S."/>
            <person name="Bunk B."/>
            <person name="Jeske O."/>
            <person name="Meyerdierks A."/>
            <person name="Storesund J.E."/>
            <person name="Kallscheuer N."/>
            <person name="Luecker S."/>
            <person name="Lage O.M."/>
            <person name="Pohl T."/>
            <person name="Merkel B.J."/>
            <person name="Hornburger P."/>
            <person name="Mueller R.-W."/>
            <person name="Bruemmer F."/>
            <person name="Labrenz M."/>
            <person name="Spormann A.M."/>
            <person name="Op Den Camp H."/>
            <person name="Overmann J."/>
            <person name="Amann R."/>
            <person name="Jetten M.S.M."/>
            <person name="Mascher T."/>
            <person name="Medema M.H."/>
            <person name="Devos D.P."/>
            <person name="Kaster A.-K."/>
            <person name="Ovreas L."/>
            <person name="Rohde M."/>
            <person name="Galperin M.Y."/>
            <person name="Jogler C."/>
        </authorList>
    </citation>
    <scope>NUCLEOTIDE SEQUENCE [LARGE SCALE GENOMIC DNA]</scope>
    <source>
        <strain evidence="2 3">CA54</strain>
    </source>
</reference>
<dbReference type="Pfam" id="PF13088">
    <property type="entry name" value="BNR_2"/>
    <property type="match status" value="1"/>
</dbReference>
<organism evidence="2 3">
    <name type="scientific">Symmachiella macrocystis</name>
    <dbReference type="NCBI Taxonomy" id="2527985"/>
    <lineage>
        <taxon>Bacteria</taxon>
        <taxon>Pseudomonadati</taxon>
        <taxon>Planctomycetota</taxon>
        <taxon>Planctomycetia</taxon>
        <taxon>Planctomycetales</taxon>
        <taxon>Planctomycetaceae</taxon>
        <taxon>Symmachiella</taxon>
    </lineage>
</organism>
<evidence type="ECO:0000259" key="1">
    <source>
        <dbReference type="Pfam" id="PF13088"/>
    </source>
</evidence>
<dbReference type="InterPro" id="IPR011040">
    <property type="entry name" value="Sialidase"/>
</dbReference>
<dbReference type="Proteomes" id="UP000320735">
    <property type="component" value="Unassembled WGS sequence"/>
</dbReference>
<dbReference type="AlphaFoldDB" id="A0A5C6BL80"/>
<dbReference type="RefSeq" id="WP_197532197.1">
    <property type="nucleotide sequence ID" value="NZ_SJPP01000001.1"/>
</dbReference>
<evidence type="ECO:0000313" key="3">
    <source>
        <dbReference type="Proteomes" id="UP000320735"/>
    </source>
</evidence>
<dbReference type="CDD" id="cd15482">
    <property type="entry name" value="Sialidase_non-viral"/>
    <property type="match status" value="1"/>
</dbReference>
<gene>
    <name evidence="2" type="ORF">CA54_09340</name>
</gene>
<evidence type="ECO:0000313" key="2">
    <source>
        <dbReference type="EMBL" id="TWU12116.1"/>
    </source>
</evidence>
<name>A0A5C6BL80_9PLAN</name>
<protein>
    <recommendedName>
        <fullName evidence="1">Sialidase domain-containing protein</fullName>
    </recommendedName>
</protein>
<dbReference type="SUPFAM" id="SSF50939">
    <property type="entry name" value="Sialidases"/>
    <property type="match status" value="1"/>
</dbReference>
<feature type="domain" description="Sialidase" evidence="1">
    <location>
        <begin position="54"/>
        <end position="178"/>
    </location>
</feature>
<sequence length="224" mass="25313">MTPKKKRAYQIKVMRDIADLALIPPTFITKPLPKYDYDKLDYGMTIGIARTRKGRLWAAWVAGEDGPKAFMVAATSDDDGETWSKPRLVIDSQTLGLPIPRSVIVGNLWTDPLGRLWFFFDQTMNHFDGRAGLWFAICDNPDDDEPQWSEPRRLWHGVCLNKPIVTSKGEWLLPAYLLEKEHTSGIGPFKNLSRVGRVSRHQFSGFVGSGCNMTTPCVREVSQS</sequence>
<dbReference type="InterPro" id="IPR036278">
    <property type="entry name" value="Sialidase_sf"/>
</dbReference>
<dbReference type="EMBL" id="SJPP01000001">
    <property type="protein sequence ID" value="TWU12116.1"/>
    <property type="molecule type" value="Genomic_DNA"/>
</dbReference>
<keyword evidence="3" id="KW-1185">Reference proteome</keyword>
<comment type="caution">
    <text evidence="2">The sequence shown here is derived from an EMBL/GenBank/DDBJ whole genome shotgun (WGS) entry which is preliminary data.</text>
</comment>
<proteinExistence type="predicted"/>
<accession>A0A5C6BL80</accession>
<dbReference type="Gene3D" id="2.120.10.10">
    <property type="match status" value="1"/>
</dbReference>